<evidence type="ECO:0000313" key="2">
    <source>
        <dbReference type="EMBL" id="NEY72255.1"/>
    </source>
</evidence>
<keyword evidence="2" id="KW-0808">Transferase</keyword>
<dbReference type="Pfam" id="PF00535">
    <property type="entry name" value="Glycos_transf_2"/>
    <property type="match status" value="1"/>
</dbReference>
<dbReference type="InterPro" id="IPR011990">
    <property type="entry name" value="TPR-like_helical_dom_sf"/>
</dbReference>
<dbReference type="InterPro" id="IPR001173">
    <property type="entry name" value="Glyco_trans_2-like"/>
</dbReference>
<evidence type="ECO:0000259" key="1">
    <source>
        <dbReference type="Pfam" id="PF00535"/>
    </source>
</evidence>
<dbReference type="PANTHER" id="PTHR43630">
    <property type="entry name" value="POLY-BETA-1,6-N-ACETYL-D-GLUCOSAMINE SYNTHASE"/>
    <property type="match status" value="1"/>
</dbReference>
<dbReference type="Gene3D" id="1.25.40.10">
    <property type="entry name" value="Tetratricopeptide repeat domain"/>
    <property type="match status" value="1"/>
</dbReference>
<dbReference type="AlphaFoldDB" id="A0A6M0Q7E4"/>
<organism evidence="2 3">
    <name type="scientific">Bacillus mesophilus</name>
    <dbReference type="NCBI Taxonomy" id="1808955"/>
    <lineage>
        <taxon>Bacteria</taxon>
        <taxon>Bacillati</taxon>
        <taxon>Bacillota</taxon>
        <taxon>Bacilli</taxon>
        <taxon>Bacillales</taxon>
        <taxon>Bacillaceae</taxon>
        <taxon>Bacillus</taxon>
    </lineage>
</organism>
<evidence type="ECO:0000313" key="3">
    <source>
        <dbReference type="Proteomes" id="UP000481043"/>
    </source>
</evidence>
<dbReference type="PANTHER" id="PTHR43630:SF2">
    <property type="entry name" value="GLYCOSYLTRANSFERASE"/>
    <property type="match status" value="1"/>
</dbReference>
<accession>A0A6M0Q7E4</accession>
<dbReference type="InterPro" id="IPR029044">
    <property type="entry name" value="Nucleotide-diphossugar_trans"/>
</dbReference>
<sequence length="633" mass="75479">MSNIRLSICMMVKNEEDNLRRCLTSIQNLIIKNNVELIIIDTGSTDNTVEIAKEYTEKVFFHEWNNSFSEMRNISISYAKGDWIFILDADEELDNEDNLLKMLEADDILQNYNTIQLLLRNFTTNDKKEFSQIPHMRFYRRTKDFKFSGSVHNQPAYQSPIYTNKYLILNHYGYNSQDKQLMDRKFNRTKTMLENELEREPNNIYYRYQLAQSYSMHNEFENGYKEIVKAYKLLRTNEQKKSFGYVYLTYVNICLQLSKFYEAIEISNEGCSFIDDFIDLYFVSAVSKLKIGMHDGLQEEVDKYLFLFEHLSETTILQNGSIELFRITLESRDLLLRDYSNYLLNRNEDISKKYILMINDALTKDRLLARYYMISENYKSIVELLSLYNNEELHNMIKLIEQEVMKKDKVTQNKIYKIFSSNESLYGRYNFFRISDSNNKKEYVKDFERNLDEIINFPIYWDIFSYLIELDMDRFFNLLKKAQSLKIKEIAKYVINENHELYKTILEYLTKKTLRVNDLHGNRVFLSLAAAFLLEVNKKADSDNYFALYSQYIEAGVNYTKTIFKPEIIKLTYNTLDDSELKLFMIYTIIQELINNKNINPVLKLYKEAVLACPFYSDFLELEVQKLEETIFA</sequence>
<dbReference type="RefSeq" id="WP_163179710.1">
    <property type="nucleotide sequence ID" value="NZ_JAAIWM010000003.1"/>
</dbReference>
<dbReference type="GO" id="GO:0016740">
    <property type="term" value="F:transferase activity"/>
    <property type="evidence" value="ECO:0007669"/>
    <property type="project" value="UniProtKB-KW"/>
</dbReference>
<gene>
    <name evidence="2" type="ORF">G4D63_11015</name>
</gene>
<dbReference type="SUPFAM" id="SSF48452">
    <property type="entry name" value="TPR-like"/>
    <property type="match status" value="1"/>
</dbReference>
<keyword evidence="3" id="KW-1185">Reference proteome</keyword>
<dbReference type="Proteomes" id="UP000481043">
    <property type="component" value="Unassembled WGS sequence"/>
</dbReference>
<reference evidence="2 3" key="1">
    <citation type="submission" date="2020-02" db="EMBL/GenBank/DDBJ databases">
        <title>Bacillus aquiflavi sp. nov., isolated from yellow water of strong flavor Chinese baijiu in Yibin region of China.</title>
        <authorList>
            <person name="Xie J."/>
        </authorList>
    </citation>
    <scope>NUCLEOTIDE SEQUENCE [LARGE SCALE GENOMIC DNA]</scope>
    <source>
        <strain evidence="2 3">SA4</strain>
    </source>
</reference>
<dbReference type="SUPFAM" id="SSF53448">
    <property type="entry name" value="Nucleotide-diphospho-sugar transferases"/>
    <property type="match status" value="1"/>
</dbReference>
<dbReference type="CDD" id="cd02511">
    <property type="entry name" value="Beta4Glucosyltransferase"/>
    <property type="match status" value="1"/>
</dbReference>
<feature type="domain" description="Glycosyltransferase 2-like" evidence="1">
    <location>
        <begin position="7"/>
        <end position="147"/>
    </location>
</feature>
<protein>
    <submittedName>
        <fullName evidence="2">Glycosyltransferase family 2 protein</fullName>
    </submittedName>
</protein>
<name>A0A6M0Q7E4_9BACI</name>
<comment type="caution">
    <text evidence="2">The sequence shown here is derived from an EMBL/GenBank/DDBJ whole genome shotgun (WGS) entry which is preliminary data.</text>
</comment>
<dbReference type="Gene3D" id="3.90.550.10">
    <property type="entry name" value="Spore Coat Polysaccharide Biosynthesis Protein SpsA, Chain A"/>
    <property type="match status" value="1"/>
</dbReference>
<dbReference type="EMBL" id="JAAIWM010000003">
    <property type="protein sequence ID" value="NEY72255.1"/>
    <property type="molecule type" value="Genomic_DNA"/>
</dbReference>
<proteinExistence type="predicted"/>